<dbReference type="AlphaFoldDB" id="A0AAD3T1W3"/>
<keyword evidence="1" id="KW-0472">Membrane</keyword>
<keyword evidence="1" id="KW-1133">Transmembrane helix</keyword>
<accession>A0AAD3T1W3</accession>
<keyword evidence="1" id="KW-0812">Transmembrane</keyword>
<comment type="caution">
    <text evidence="2">The sequence shown here is derived from an EMBL/GenBank/DDBJ whole genome shotgun (WGS) entry which is preliminary data.</text>
</comment>
<name>A0AAD3T1W3_NEPGR</name>
<organism evidence="2 3">
    <name type="scientific">Nepenthes gracilis</name>
    <name type="common">Slender pitcher plant</name>
    <dbReference type="NCBI Taxonomy" id="150966"/>
    <lineage>
        <taxon>Eukaryota</taxon>
        <taxon>Viridiplantae</taxon>
        <taxon>Streptophyta</taxon>
        <taxon>Embryophyta</taxon>
        <taxon>Tracheophyta</taxon>
        <taxon>Spermatophyta</taxon>
        <taxon>Magnoliopsida</taxon>
        <taxon>eudicotyledons</taxon>
        <taxon>Gunneridae</taxon>
        <taxon>Pentapetalae</taxon>
        <taxon>Caryophyllales</taxon>
        <taxon>Nepenthaceae</taxon>
        <taxon>Nepenthes</taxon>
    </lineage>
</organism>
<evidence type="ECO:0000256" key="1">
    <source>
        <dbReference type="SAM" id="Phobius"/>
    </source>
</evidence>
<evidence type="ECO:0000313" key="3">
    <source>
        <dbReference type="Proteomes" id="UP001279734"/>
    </source>
</evidence>
<evidence type="ECO:0000313" key="2">
    <source>
        <dbReference type="EMBL" id="GMH21172.1"/>
    </source>
</evidence>
<feature type="transmembrane region" description="Helical" evidence="1">
    <location>
        <begin position="91"/>
        <end position="114"/>
    </location>
</feature>
<keyword evidence="3" id="KW-1185">Reference proteome</keyword>
<gene>
    <name evidence="2" type="ORF">Nepgr_023014</name>
</gene>
<protein>
    <submittedName>
        <fullName evidence="2">Uncharacterized protein</fullName>
    </submittedName>
</protein>
<dbReference type="EMBL" id="BSYO01000022">
    <property type="protein sequence ID" value="GMH21172.1"/>
    <property type="molecule type" value="Genomic_DNA"/>
</dbReference>
<proteinExistence type="predicted"/>
<dbReference type="Proteomes" id="UP001279734">
    <property type="component" value="Unassembled WGS sequence"/>
</dbReference>
<reference evidence="2" key="1">
    <citation type="submission" date="2023-05" db="EMBL/GenBank/DDBJ databases">
        <title>Nepenthes gracilis genome sequencing.</title>
        <authorList>
            <person name="Fukushima K."/>
        </authorList>
    </citation>
    <scope>NUCLEOTIDE SEQUENCE</scope>
    <source>
        <strain evidence="2">SING2019-196</strain>
    </source>
</reference>
<sequence length="115" mass="12575">MVDGWRVAVPVWVAVGAGWKVRAVCVDAVLDRVPGGVAGTFCGCWKRDGLLEEGWAAAYLEFADGFALKGYAVALVCWLSVVYMYSGPLLMHLIFASQIFWLLQVLRMTIVAAFS</sequence>